<dbReference type="Pfam" id="PF26638">
    <property type="entry name" value="DUF8211"/>
    <property type="match status" value="1"/>
</dbReference>
<feature type="domain" description="DUF8211" evidence="1">
    <location>
        <begin position="34"/>
        <end position="167"/>
    </location>
</feature>
<evidence type="ECO:0000259" key="1">
    <source>
        <dbReference type="Pfam" id="PF26638"/>
    </source>
</evidence>
<dbReference type="EMBL" id="QKYT01000237">
    <property type="protein sequence ID" value="RIA88978.1"/>
    <property type="molecule type" value="Genomic_DNA"/>
</dbReference>
<comment type="caution">
    <text evidence="2">The sequence shown here is derived from an EMBL/GenBank/DDBJ whole genome shotgun (WGS) entry which is preliminary data.</text>
</comment>
<sequence>MSNHRTGCSFHQKWLYTDITSNDQPPHLKHAAAATLTYNKRNNAVSNQVFSNRLCISYNTQIKLLDKNRMSTHHTPYIYSKKYYNYHINVSSPSTKYSNATLKRQEIRRERLLKRLLNRENLPQDAKHIPYIFNSVGRKYHFLLSPQQFMFNHIRHIKFNKFLHKPSKLFPLPREWSRHTHRPRDRPKIELEEIFLSEEDNTPWLAPPTLPPIPQERYTIVPPPIEMVPHNSSPGKKQEKLALKRQKYADRRESQRRLEAEAAERRRILEAFHLRVRNLFNYSTPPLISMLNASIGHTRKRNFNVEINLEENRLYMNRSYDDYKASKKYLIASSSLLSDWQKIVHAYMTNSPVTTLGKQQYKKWMDLY</sequence>
<evidence type="ECO:0000313" key="2">
    <source>
        <dbReference type="EMBL" id="RIA88978.1"/>
    </source>
</evidence>
<proteinExistence type="predicted"/>
<reference evidence="2 3" key="1">
    <citation type="submission" date="2018-06" db="EMBL/GenBank/DDBJ databases">
        <title>Comparative genomics reveals the genomic features of Rhizophagus irregularis, R. cerebriforme, R. diaphanum and Gigaspora rosea, and their symbiotic lifestyle signature.</title>
        <authorList>
            <person name="Morin E."/>
            <person name="San Clemente H."/>
            <person name="Chen E.C.H."/>
            <person name="De La Providencia I."/>
            <person name="Hainaut M."/>
            <person name="Kuo A."/>
            <person name="Kohler A."/>
            <person name="Murat C."/>
            <person name="Tang N."/>
            <person name="Roy S."/>
            <person name="Loubradou J."/>
            <person name="Henrissat B."/>
            <person name="Grigoriev I.V."/>
            <person name="Corradi N."/>
            <person name="Roux C."/>
            <person name="Martin F.M."/>
        </authorList>
    </citation>
    <scope>NUCLEOTIDE SEQUENCE [LARGE SCALE GENOMIC DNA]</scope>
    <source>
        <strain evidence="2 3">DAOM 227022</strain>
    </source>
</reference>
<dbReference type="AlphaFoldDB" id="A0A397SSJ6"/>
<name>A0A397SSJ6_9GLOM</name>
<dbReference type="InterPro" id="IPR058524">
    <property type="entry name" value="DUF8211"/>
</dbReference>
<keyword evidence="3" id="KW-1185">Reference proteome</keyword>
<organism evidence="2 3">
    <name type="scientific">Glomus cerebriforme</name>
    <dbReference type="NCBI Taxonomy" id="658196"/>
    <lineage>
        <taxon>Eukaryota</taxon>
        <taxon>Fungi</taxon>
        <taxon>Fungi incertae sedis</taxon>
        <taxon>Mucoromycota</taxon>
        <taxon>Glomeromycotina</taxon>
        <taxon>Glomeromycetes</taxon>
        <taxon>Glomerales</taxon>
        <taxon>Glomeraceae</taxon>
        <taxon>Glomus</taxon>
    </lineage>
</organism>
<dbReference type="Proteomes" id="UP000265703">
    <property type="component" value="Unassembled WGS sequence"/>
</dbReference>
<gene>
    <name evidence="2" type="ORF">C1645_825471</name>
</gene>
<evidence type="ECO:0000313" key="3">
    <source>
        <dbReference type="Proteomes" id="UP000265703"/>
    </source>
</evidence>
<accession>A0A397SSJ6</accession>
<protein>
    <recommendedName>
        <fullName evidence="1">DUF8211 domain-containing protein</fullName>
    </recommendedName>
</protein>